<comment type="caution">
    <text evidence="1">The sequence shown here is derived from an EMBL/GenBank/DDBJ whole genome shotgun (WGS) entry which is preliminary data.</text>
</comment>
<dbReference type="AlphaFoldDB" id="A0A835IL82"/>
<dbReference type="InterPro" id="IPR011989">
    <property type="entry name" value="ARM-like"/>
</dbReference>
<gene>
    <name evidence="1" type="ORF">IFM89_009557</name>
</gene>
<reference evidence="1 2" key="1">
    <citation type="submission" date="2020-10" db="EMBL/GenBank/DDBJ databases">
        <title>The Coptis chinensis genome and diversification of protoberbering-type alkaloids.</title>
        <authorList>
            <person name="Wang B."/>
            <person name="Shu S."/>
            <person name="Song C."/>
            <person name="Liu Y."/>
        </authorList>
    </citation>
    <scope>NUCLEOTIDE SEQUENCE [LARGE SCALE GENOMIC DNA]</scope>
    <source>
        <strain evidence="1">HL-2020</strain>
        <tissue evidence="1">Leaf</tissue>
    </source>
</reference>
<organism evidence="1 2">
    <name type="scientific">Coptis chinensis</name>
    <dbReference type="NCBI Taxonomy" id="261450"/>
    <lineage>
        <taxon>Eukaryota</taxon>
        <taxon>Viridiplantae</taxon>
        <taxon>Streptophyta</taxon>
        <taxon>Embryophyta</taxon>
        <taxon>Tracheophyta</taxon>
        <taxon>Spermatophyta</taxon>
        <taxon>Magnoliopsida</taxon>
        <taxon>Ranunculales</taxon>
        <taxon>Ranunculaceae</taxon>
        <taxon>Coptidoideae</taxon>
        <taxon>Coptis</taxon>
    </lineage>
</organism>
<name>A0A835IL82_9MAGN</name>
<keyword evidence="2" id="KW-1185">Reference proteome</keyword>
<sequence length="107" mass="11674">MMLAQSTIGSVATAAEQAFVPYAERVLELMKIFMVLTNDEDLCSQARATDIGSTLAAFEIEAIRTWWHVREGEGMYEDEFAKANKVVGMGVPVTVISLNERGLGGAF</sequence>
<accession>A0A835IL82</accession>
<evidence type="ECO:0000313" key="1">
    <source>
        <dbReference type="EMBL" id="KAF9619806.1"/>
    </source>
</evidence>
<dbReference type="OrthoDB" id="7862313at2759"/>
<dbReference type="EMBL" id="JADFTS010000002">
    <property type="protein sequence ID" value="KAF9619806.1"/>
    <property type="molecule type" value="Genomic_DNA"/>
</dbReference>
<protein>
    <submittedName>
        <fullName evidence="1">Uncharacterized protein</fullName>
    </submittedName>
</protein>
<dbReference type="Gene3D" id="1.25.10.10">
    <property type="entry name" value="Leucine-rich Repeat Variant"/>
    <property type="match status" value="1"/>
</dbReference>
<proteinExistence type="predicted"/>
<dbReference type="Proteomes" id="UP000631114">
    <property type="component" value="Unassembled WGS sequence"/>
</dbReference>
<evidence type="ECO:0000313" key="2">
    <source>
        <dbReference type="Proteomes" id="UP000631114"/>
    </source>
</evidence>